<dbReference type="VEuPathDB" id="MicrosporidiaDB:A0H76_1910"/>
<name>A0A1X0QA58_9MICR</name>
<proteinExistence type="predicted"/>
<dbReference type="EMBL" id="LVKB01000071">
    <property type="protein sequence ID" value="ORD96638.1"/>
    <property type="molecule type" value="Genomic_DNA"/>
</dbReference>
<gene>
    <name evidence="1" type="ORF">HERIO_1439</name>
</gene>
<accession>A0A1X0QA58</accession>
<dbReference type="VEuPathDB" id="MicrosporidiaDB:HERIO_1439"/>
<evidence type="ECO:0000313" key="1">
    <source>
        <dbReference type="EMBL" id="ORD96638.1"/>
    </source>
</evidence>
<sequence>MKLSLINLLAIGCTFEEVRPRYDYLMEQVKDSLEKVSNNSKIKIKTITNEVVNNLKRISVNNLTFIYNHLKFINERLLKIVNEKLINNENLKSIKNNINKYLSKTKSIKFNDIKGFVKYYHDKFIFGYRYLNLKIVAKFKGVDIKYKEYSLEEYYKELNRLKKISINRKNKNEEL</sequence>
<reference evidence="1 2" key="1">
    <citation type="journal article" date="2017" name="Environ. Microbiol.">
        <title>Decay of the glycolytic pathway and adaptation to intranuclear parasitism within Enterocytozoonidae microsporidia.</title>
        <authorList>
            <person name="Wiredu Boakye D."/>
            <person name="Jaroenlak P."/>
            <person name="Prachumwat A."/>
            <person name="Williams T.A."/>
            <person name="Bateman K.S."/>
            <person name="Itsathitphaisarn O."/>
            <person name="Sritunyalucksana K."/>
            <person name="Paszkiewicz K.H."/>
            <person name="Moore K.A."/>
            <person name="Stentiford G.D."/>
            <person name="Williams B.A."/>
        </authorList>
    </citation>
    <scope>NUCLEOTIDE SEQUENCE [LARGE SCALE GENOMIC DNA]</scope>
    <source>
        <strain evidence="1 2">GB1</strain>
    </source>
</reference>
<comment type="caution">
    <text evidence="1">The sequence shown here is derived from an EMBL/GenBank/DDBJ whole genome shotgun (WGS) entry which is preliminary data.</text>
</comment>
<protein>
    <submittedName>
        <fullName evidence="1">Uncharacterized protein</fullName>
    </submittedName>
</protein>
<organism evidence="1 2">
    <name type="scientific">Hepatospora eriocheir</name>
    <dbReference type="NCBI Taxonomy" id="1081669"/>
    <lineage>
        <taxon>Eukaryota</taxon>
        <taxon>Fungi</taxon>
        <taxon>Fungi incertae sedis</taxon>
        <taxon>Microsporidia</taxon>
        <taxon>Hepatosporidae</taxon>
        <taxon>Hepatospora</taxon>
    </lineage>
</organism>
<keyword evidence="2" id="KW-1185">Reference proteome</keyword>
<dbReference type="AlphaFoldDB" id="A0A1X0QA58"/>
<evidence type="ECO:0000313" key="2">
    <source>
        <dbReference type="Proteomes" id="UP000192356"/>
    </source>
</evidence>
<dbReference type="Proteomes" id="UP000192356">
    <property type="component" value="Unassembled WGS sequence"/>
</dbReference>